<accession>I3RZP7</accession>
<name>I3RZP7_MEDTR</name>
<organism evidence="2">
    <name type="scientific">Medicago truncatula</name>
    <name type="common">Barrel medic</name>
    <name type="synonym">Medicago tribuloides</name>
    <dbReference type="NCBI Taxonomy" id="3880"/>
    <lineage>
        <taxon>Eukaryota</taxon>
        <taxon>Viridiplantae</taxon>
        <taxon>Streptophyta</taxon>
        <taxon>Embryophyta</taxon>
        <taxon>Tracheophyta</taxon>
        <taxon>Spermatophyta</taxon>
        <taxon>Magnoliopsida</taxon>
        <taxon>eudicotyledons</taxon>
        <taxon>Gunneridae</taxon>
        <taxon>Pentapetalae</taxon>
        <taxon>rosids</taxon>
        <taxon>fabids</taxon>
        <taxon>Fabales</taxon>
        <taxon>Fabaceae</taxon>
        <taxon>Papilionoideae</taxon>
        <taxon>50 kb inversion clade</taxon>
        <taxon>NPAAA clade</taxon>
        <taxon>Hologalegina</taxon>
        <taxon>IRL clade</taxon>
        <taxon>Trifolieae</taxon>
        <taxon>Medicago</taxon>
    </lineage>
</organism>
<reference evidence="2" key="1">
    <citation type="submission" date="2012-05" db="EMBL/GenBank/DDBJ databases">
        <authorList>
            <person name="Krishnakumar V."/>
            <person name="Cheung F."/>
            <person name="Xiao Y."/>
            <person name="Chan A."/>
            <person name="Moskal W.A."/>
            <person name="Town C.D."/>
        </authorList>
    </citation>
    <scope>NUCLEOTIDE SEQUENCE</scope>
</reference>
<evidence type="ECO:0000256" key="1">
    <source>
        <dbReference type="SAM" id="SignalP"/>
    </source>
</evidence>
<dbReference type="AlphaFoldDB" id="I3RZP7"/>
<feature type="signal peptide" evidence="1">
    <location>
        <begin position="1"/>
        <end position="27"/>
    </location>
</feature>
<evidence type="ECO:0000313" key="2">
    <source>
        <dbReference type="EMBL" id="AFK33489.1"/>
    </source>
</evidence>
<proteinExistence type="evidence at transcript level"/>
<feature type="chain" id="PRO_5003679137" description="Transmembrane protein" evidence="1">
    <location>
        <begin position="28"/>
        <end position="97"/>
    </location>
</feature>
<sequence>MMKTRGNQHLVFLSVLYANLILLQVRAYPSTQVQFSPQVRSHGKVLFYVVIVAIRRMQWKENGLVELKCHSRLKTEVILFFKPSFIFCNRNFYRSSN</sequence>
<protein>
    <recommendedName>
        <fullName evidence="3">Transmembrane protein</fullName>
    </recommendedName>
</protein>
<evidence type="ECO:0008006" key="3">
    <source>
        <dbReference type="Google" id="ProtNLM"/>
    </source>
</evidence>
<dbReference type="EMBL" id="BT133694">
    <property type="protein sequence ID" value="AFK33489.1"/>
    <property type="molecule type" value="mRNA"/>
</dbReference>
<keyword evidence="1" id="KW-0732">Signal</keyword>